<proteinExistence type="predicted"/>
<dbReference type="EMBL" id="CP035467">
    <property type="protein sequence ID" value="QCW84064.1"/>
    <property type="molecule type" value="Genomic_DNA"/>
</dbReference>
<evidence type="ECO:0000313" key="2">
    <source>
        <dbReference type="Proteomes" id="UP000305881"/>
    </source>
</evidence>
<protein>
    <submittedName>
        <fullName evidence="1">Uncharacterized protein</fullName>
    </submittedName>
</protein>
<dbReference type="KEGG" id="mbur:EQU24_18825"/>
<gene>
    <name evidence="1" type="ORF">EQU24_18825</name>
</gene>
<dbReference type="Proteomes" id="UP000305881">
    <property type="component" value="Chromosome"/>
</dbReference>
<sequence length="96" mass="10295">MRFVDGALTRPTGRHGYVHVGSTAALPVADILASHTLYLHKANHFLSIPNALQISVLAYGGAWGFGKGFGSMDAVIEPTWAYSRRPLTGTPAPKFD</sequence>
<name>A0A4P9URF2_METBY</name>
<reference evidence="2" key="1">
    <citation type="journal article" date="2019" name="J. Bacteriol.">
        <title>A Mutagenic Screen Identifies a TonB-Dependent Receptor Required for the Lanthanide Metal Switch in the Type I Methanotroph 'Methylotuvimicrobium buryatense' 5GB1C.</title>
        <authorList>
            <person name="Groom J.D."/>
            <person name="Ford S.M."/>
            <person name="Pesesky M.W."/>
            <person name="Lidstrom M.E."/>
        </authorList>
    </citation>
    <scope>NUCLEOTIDE SEQUENCE [LARGE SCALE GENOMIC DNA]</scope>
    <source>
        <strain evidence="2">5GB1C</strain>
    </source>
</reference>
<keyword evidence="2" id="KW-1185">Reference proteome</keyword>
<evidence type="ECO:0000313" key="1">
    <source>
        <dbReference type="EMBL" id="QCW84064.1"/>
    </source>
</evidence>
<organism evidence="1 2">
    <name type="scientific">Methylotuvimicrobium buryatense</name>
    <name type="common">Methylomicrobium buryatense</name>
    <dbReference type="NCBI Taxonomy" id="95641"/>
    <lineage>
        <taxon>Bacteria</taxon>
        <taxon>Pseudomonadati</taxon>
        <taxon>Pseudomonadota</taxon>
        <taxon>Gammaproteobacteria</taxon>
        <taxon>Methylococcales</taxon>
        <taxon>Methylococcaceae</taxon>
        <taxon>Methylotuvimicrobium</taxon>
    </lineage>
</organism>
<dbReference type="AlphaFoldDB" id="A0A4P9URF2"/>
<accession>A0A4P9URF2</accession>